<protein>
    <submittedName>
        <fullName evidence="2">Uncharacterized protein LOC104791913</fullName>
    </submittedName>
</protein>
<reference evidence="1" key="1">
    <citation type="journal article" date="2014" name="Nat. Commun.">
        <title>The emerging biofuel crop Camelina sativa retains a highly undifferentiated hexaploid genome structure.</title>
        <authorList>
            <person name="Kagale S."/>
            <person name="Koh C."/>
            <person name="Nixon J."/>
            <person name="Bollina V."/>
            <person name="Clarke W.E."/>
            <person name="Tuteja R."/>
            <person name="Spillane C."/>
            <person name="Robinson S.J."/>
            <person name="Links M.G."/>
            <person name="Clarke C."/>
            <person name="Higgins E.E."/>
            <person name="Huebert T."/>
            <person name="Sharpe A.G."/>
            <person name="Parkin I.A."/>
        </authorList>
    </citation>
    <scope>NUCLEOTIDE SEQUENCE [LARGE SCALE GENOMIC DNA]</scope>
    <source>
        <strain evidence="1">cv. DH55</strain>
    </source>
</reference>
<organism evidence="1 2">
    <name type="scientific">Camelina sativa</name>
    <name type="common">False flax</name>
    <name type="synonym">Myagrum sativum</name>
    <dbReference type="NCBI Taxonomy" id="90675"/>
    <lineage>
        <taxon>Eukaryota</taxon>
        <taxon>Viridiplantae</taxon>
        <taxon>Streptophyta</taxon>
        <taxon>Embryophyta</taxon>
        <taxon>Tracheophyta</taxon>
        <taxon>Spermatophyta</taxon>
        <taxon>Magnoliopsida</taxon>
        <taxon>eudicotyledons</taxon>
        <taxon>Gunneridae</taxon>
        <taxon>Pentapetalae</taxon>
        <taxon>rosids</taxon>
        <taxon>malvids</taxon>
        <taxon>Brassicales</taxon>
        <taxon>Brassicaceae</taxon>
        <taxon>Camelineae</taxon>
        <taxon>Camelina</taxon>
    </lineage>
</organism>
<dbReference type="PANTHER" id="PTHR14379:SF7">
    <property type="entry name" value="ENDONUCLEASE OR GLYCOSYL HYDROLASE-RELATED"/>
    <property type="match status" value="1"/>
</dbReference>
<dbReference type="GeneID" id="104791913"/>
<dbReference type="RefSeq" id="XP_010516223.1">
    <property type="nucleotide sequence ID" value="XM_010517921.1"/>
</dbReference>
<evidence type="ECO:0000313" key="1">
    <source>
        <dbReference type="Proteomes" id="UP000694864"/>
    </source>
</evidence>
<sequence>MSSSAQTMSSWFSKFSKAETGVLWDLDDCPIPSDQTPASISDNIKLALKNNGYTGNVSMVAYSSSSVEQINEEEEFESAGIKLIEPDSRSKLISMFKDIHIWGITHLNDPTNLLIISDDDISQNEGIVEALVRLRKRDNNILLSHPQNASGLLLSTATSVWLWNSLSTGGNPINKTGSTSCPRCAKRLANKLKKKRPINKLSGKFLATLSRKRKKTGY</sequence>
<dbReference type="InterPro" id="IPR024768">
    <property type="entry name" value="Marf1"/>
</dbReference>
<dbReference type="Proteomes" id="UP000694864">
    <property type="component" value="Chromosome 6"/>
</dbReference>
<dbReference type="CDD" id="cd10910">
    <property type="entry name" value="PIN_limkain_b1_N_like"/>
    <property type="match status" value="1"/>
</dbReference>
<evidence type="ECO:0000313" key="2">
    <source>
        <dbReference type="RefSeq" id="XP_010516223.1"/>
    </source>
</evidence>
<dbReference type="PANTHER" id="PTHR14379">
    <property type="entry name" value="LIMKAIN B LKAP"/>
    <property type="match status" value="1"/>
</dbReference>
<accession>A0ABM0ZIJ1</accession>
<keyword evidence="1" id="KW-1185">Reference proteome</keyword>
<name>A0ABM0ZIJ1_CAMSA</name>
<gene>
    <name evidence="2" type="primary">LOC104791913</name>
</gene>
<reference evidence="2" key="2">
    <citation type="submission" date="2025-08" db="UniProtKB">
        <authorList>
            <consortium name="RefSeq"/>
        </authorList>
    </citation>
    <scope>IDENTIFICATION</scope>
    <source>
        <tissue evidence="2">Leaf</tissue>
    </source>
</reference>
<proteinExistence type="predicted"/>